<evidence type="ECO:0000256" key="2">
    <source>
        <dbReference type="ARBA" id="ARBA00022801"/>
    </source>
</evidence>
<dbReference type="Pfam" id="PF13279">
    <property type="entry name" value="4HBT_2"/>
    <property type="match status" value="1"/>
</dbReference>
<keyword evidence="4" id="KW-1185">Reference proteome</keyword>
<dbReference type="Proteomes" id="UP000555103">
    <property type="component" value="Unassembled WGS sequence"/>
</dbReference>
<dbReference type="CDD" id="cd00586">
    <property type="entry name" value="4HBT"/>
    <property type="match status" value="1"/>
</dbReference>
<protein>
    <submittedName>
        <fullName evidence="3">Acyl-CoA thioester hydrolase</fullName>
        <ecNumber evidence="3">3.1.2.-</ecNumber>
    </submittedName>
</protein>
<dbReference type="AlphaFoldDB" id="A0A840CTD5"/>
<comment type="similarity">
    <text evidence="1">Belongs to the 4-hydroxybenzoyl-CoA thioesterase family.</text>
</comment>
<dbReference type="EMBL" id="JACIEP010000019">
    <property type="protein sequence ID" value="MBB4037949.1"/>
    <property type="molecule type" value="Genomic_DNA"/>
</dbReference>
<comment type="caution">
    <text evidence="3">The sequence shown here is derived from an EMBL/GenBank/DDBJ whole genome shotgun (WGS) entry which is preliminary data.</text>
</comment>
<gene>
    <name evidence="3" type="ORF">GGR21_003873</name>
</gene>
<name>A0A840CTD5_9BACT</name>
<keyword evidence="2 3" id="KW-0378">Hydrolase</keyword>
<dbReference type="PANTHER" id="PTHR31793">
    <property type="entry name" value="4-HYDROXYBENZOYL-COA THIOESTERASE FAMILY MEMBER"/>
    <property type="match status" value="1"/>
</dbReference>
<proteinExistence type="inferred from homology"/>
<dbReference type="RefSeq" id="WP_183308789.1">
    <property type="nucleotide sequence ID" value="NZ_JACIEP010000019.1"/>
</dbReference>
<dbReference type="SUPFAM" id="SSF54637">
    <property type="entry name" value="Thioesterase/thiol ester dehydrase-isomerase"/>
    <property type="match status" value="1"/>
</dbReference>
<evidence type="ECO:0000313" key="4">
    <source>
        <dbReference type="Proteomes" id="UP000555103"/>
    </source>
</evidence>
<accession>A0A840CTD5</accession>
<dbReference type="InterPro" id="IPR029069">
    <property type="entry name" value="HotDog_dom_sf"/>
</dbReference>
<sequence>MEEIKYNHSIPLQIRFNDVDKFGHVNNAVYLNFYDTAKTNYIGTVCPDVNWEKDAIIVVYIEVIFKAQIYGTDNIDVQTAVTAIGTKSFDLSQQIIDTKTNEIKCICRSTMVTYDLTERKTIPLKNEWIKAICDFEGKDLRKKK</sequence>
<organism evidence="3 4">
    <name type="scientific">Dysgonomonas hofstadii</name>
    <dbReference type="NCBI Taxonomy" id="637886"/>
    <lineage>
        <taxon>Bacteria</taxon>
        <taxon>Pseudomonadati</taxon>
        <taxon>Bacteroidota</taxon>
        <taxon>Bacteroidia</taxon>
        <taxon>Bacteroidales</taxon>
        <taxon>Dysgonomonadaceae</taxon>
        <taxon>Dysgonomonas</taxon>
    </lineage>
</organism>
<dbReference type="GO" id="GO:0047617">
    <property type="term" value="F:fatty acyl-CoA hydrolase activity"/>
    <property type="evidence" value="ECO:0007669"/>
    <property type="project" value="TreeGrafter"/>
</dbReference>
<reference evidence="3 4" key="1">
    <citation type="submission" date="2020-08" db="EMBL/GenBank/DDBJ databases">
        <title>Genomic Encyclopedia of Type Strains, Phase IV (KMG-IV): sequencing the most valuable type-strain genomes for metagenomic binning, comparative biology and taxonomic classification.</title>
        <authorList>
            <person name="Goeker M."/>
        </authorList>
    </citation>
    <scope>NUCLEOTIDE SEQUENCE [LARGE SCALE GENOMIC DNA]</scope>
    <source>
        <strain evidence="3 4">DSM 104969</strain>
    </source>
</reference>
<evidence type="ECO:0000256" key="1">
    <source>
        <dbReference type="ARBA" id="ARBA00005953"/>
    </source>
</evidence>
<dbReference type="PANTHER" id="PTHR31793:SF27">
    <property type="entry name" value="NOVEL THIOESTERASE SUPERFAMILY DOMAIN AND SAPOSIN A-TYPE DOMAIN CONTAINING PROTEIN (0610012H03RIK)"/>
    <property type="match status" value="1"/>
</dbReference>
<dbReference type="Gene3D" id="3.10.129.10">
    <property type="entry name" value="Hotdog Thioesterase"/>
    <property type="match status" value="1"/>
</dbReference>
<evidence type="ECO:0000313" key="3">
    <source>
        <dbReference type="EMBL" id="MBB4037949.1"/>
    </source>
</evidence>
<dbReference type="EC" id="3.1.2.-" evidence="3"/>
<dbReference type="InterPro" id="IPR050563">
    <property type="entry name" value="4-hydroxybenzoyl-CoA_TE"/>
</dbReference>